<dbReference type="Gene3D" id="3.40.190.10">
    <property type="entry name" value="Periplasmic binding protein-like II"/>
    <property type="match status" value="1"/>
</dbReference>
<dbReference type="RefSeq" id="WP_124081547.1">
    <property type="nucleotide sequence ID" value="NZ_UWPJ01000033.1"/>
</dbReference>
<dbReference type="Gene3D" id="3.40.190.150">
    <property type="entry name" value="Bordetella uptake gene, domain 1"/>
    <property type="match status" value="1"/>
</dbReference>
<feature type="chain" id="PRO_5018330707" evidence="2">
    <location>
        <begin position="23"/>
        <end position="318"/>
    </location>
</feature>
<keyword evidence="4" id="KW-1185">Reference proteome</keyword>
<comment type="similarity">
    <text evidence="1">Belongs to the UPF0065 (bug) family.</text>
</comment>
<dbReference type="OrthoDB" id="9780943at2"/>
<accession>A0A3P4B7P0</accession>
<dbReference type="InterPro" id="IPR042100">
    <property type="entry name" value="Bug_dom1"/>
</dbReference>
<dbReference type="InterPro" id="IPR005064">
    <property type="entry name" value="BUG"/>
</dbReference>
<proteinExistence type="inferred from homology"/>
<dbReference type="CDD" id="cd13578">
    <property type="entry name" value="PBP2_Bug27"/>
    <property type="match status" value="1"/>
</dbReference>
<keyword evidence="2" id="KW-0732">Signal</keyword>
<evidence type="ECO:0000256" key="1">
    <source>
        <dbReference type="ARBA" id="ARBA00006987"/>
    </source>
</evidence>
<dbReference type="PIRSF" id="PIRSF017082">
    <property type="entry name" value="YflP"/>
    <property type="match status" value="1"/>
</dbReference>
<dbReference type="EMBL" id="UWPJ01000033">
    <property type="protein sequence ID" value="VCU71951.1"/>
    <property type="molecule type" value="Genomic_DNA"/>
</dbReference>
<gene>
    <name evidence="3" type="ORF">PIGHUM_04043</name>
</gene>
<evidence type="ECO:0000256" key="2">
    <source>
        <dbReference type="SAM" id="SignalP"/>
    </source>
</evidence>
<dbReference type="Pfam" id="PF03401">
    <property type="entry name" value="TctC"/>
    <property type="match status" value="1"/>
</dbReference>
<name>A0A3P4B7P0_9BURK</name>
<feature type="signal peptide" evidence="2">
    <location>
        <begin position="1"/>
        <end position="22"/>
    </location>
</feature>
<reference evidence="3 4" key="1">
    <citation type="submission" date="2018-10" db="EMBL/GenBank/DDBJ databases">
        <authorList>
            <person name="Criscuolo A."/>
        </authorList>
    </citation>
    <scope>NUCLEOTIDE SEQUENCE [LARGE SCALE GENOMIC DNA]</scope>
    <source>
        <strain evidence="3">DnA1</strain>
    </source>
</reference>
<dbReference type="PANTHER" id="PTHR42928">
    <property type="entry name" value="TRICARBOXYLATE-BINDING PROTEIN"/>
    <property type="match status" value="1"/>
</dbReference>
<evidence type="ECO:0000313" key="4">
    <source>
        <dbReference type="Proteomes" id="UP000277294"/>
    </source>
</evidence>
<evidence type="ECO:0000313" key="3">
    <source>
        <dbReference type="EMBL" id="VCU71951.1"/>
    </source>
</evidence>
<protein>
    <submittedName>
        <fullName evidence="3">Tripartite tricarboxylate transporter family receptor</fullName>
    </submittedName>
</protein>
<organism evidence="3 4">
    <name type="scientific">Pigmentiphaga humi</name>
    <dbReference type="NCBI Taxonomy" id="2478468"/>
    <lineage>
        <taxon>Bacteria</taxon>
        <taxon>Pseudomonadati</taxon>
        <taxon>Pseudomonadota</taxon>
        <taxon>Betaproteobacteria</taxon>
        <taxon>Burkholderiales</taxon>
        <taxon>Alcaligenaceae</taxon>
        <taxon>Pigmentiphaga</taxon>
    </lineage>
</organism>
<keyword evidence="3" id="KW-0675">Receptor</keyword>
<sequence length="318" mass="33546">MNKSIAWLLPGLALAAAAPASAEYPEKPVRIVVGSTAGGVTDTMARLIGSRLAQRLGQSFVVENRAGASGVIGLTEVHRAAPDGYTLTMVPANIVVFKALYSNLNFDPVEDFVPIVHVGNSPIGVSVHADFPARNLQELVAYAKKQDVSYASCGPGTPQNLAAEQFRDVAGLKLTHIPYKGCGQALTDVLAGRVPVFFASIPHIVEGQKTGKIKAVAVTGATRSSLLPGVPTLVEAGYKDVVVDAWFGLIAAKGTPQPVIDKINAAVNDMLKQPEMREKMAAQYVDPVGGPADDFGRLIRRDSERLSAIVKSVGIKVD</sequence>
<dbReference type="Proteomes" id="UP000277294">
    <property type="component" value="Unassembled WGS sequence"/>
</dbReference>
<dbReference type="PANTHER" id="PTHR42928:SF5">
    <property type="entry name" value="BLR1237 PROTEIN"/>
    <property type="match status" value="1"/>
</dbReference>
<dbReference type="SUPFAM" id="SSF53850">
    <property type="entry name" value="Periplasmic binding protein-like II"/>
    <property type="match status" value="1"/>
</dbReference>
<dbReference type="AlphaFoldDB" id="A0A3P4B7P0"/>